<sequence>MTVKELKDKARSFGLAAEIILNNAKYRGFNDWMYDFVTLDESRGITETNVVKFYFVSGVHTISHPVNMVVLGHSPEKVIGEFHKDVIE</sequence>
<protein>
    <submittedName>
        <fullName evidence="1">Uncharacterized protein</fullName>
    </submittedName>
</protein>
<name>A0A291LFB3_9CAUD</name>
<dbReference type="Proteomes" id="UP000258444">
    <property type="component" value="Genome"/>
</dbReference>
<accession>A0A291LFB3</accession>
<organism evidence="1 2">
    <name type="scientific">Aeromonas phage AS-yj</name>
    <dbReference type="NCBI Taxonomy" id="2026115"/>
    <lineage>
        <taxon>Viruses</taxon>
        <taxon>Duplodnaviria</taxon>
        <taxon>Heunggongvirae</taxon>
        <taxon>Uroviricota</taxon>
        <taxon>Caudoviricetes</taxon>
        <taxon>Pantevenvirales</taxon>
        <taxon>Straboviridae</taxon>
        <taxon>Emmerichvirinae</taxon>
        <taxon>Ceceduovirus</taxon>
        <taxon>Ceceduovirus aszj</taxon>
    </lineage>
</organism>
<evidence type="ECO:0000313" key="2">
    <source>
        <dbReference type="Proteomes" id="UP000258444"/>
    </source>
</evidence>
<proteinExistence type="predicted"/>
<reference evidence="1 2" key="1">
    <citation type="submission" date="2017-07" db="EMBL/GenBank/DDBJ databases">
        <title>In vitro design and evaluation of phage cocktails against multidrug-resistant Aeromonas salmonicida.</title>
        <authorList>
            <person name="Chen L."/>
            <person name="Yuan S."/>
            <person name="Ma Y."/>
        </authorList>
    </citation>
    <scope>NUCLEOTIDE SEQUENCE [LARGE SCALE GENOMIC DNA]</scope>
</reference>
<evidence type="ECO:0000313" key="1">
    <source>
        <dbReference type="EMBL" id="ATI17733.1"/>
    </source>
</evidence>
<dbReference type="EMBL" id="MF498774">
    <property type="protein sequence ID" value="ATI17733.1"/>
    <property type="molecule type" value="Genomic_DNA"/>
</dbReference>